<accession>A0A9P4P268</accession>
<organism evidence="2 3">
    <name type="scientific">Tothia fuscella</name>
    <dbReference type="NCBI Taxonomy" id="1048955"/>
    <lineage>
        <taxon>Eukaryota</taxon>
        <taxon>Fungi</taxon>
        <taxon>Dikarya</taxon>
        <taxon>Ascomycota</taxon>
        <taxon>Pezizomycotina</taxon>
        <taxon>Dothideomycetes</taxon>
        <taxon>Pleosporomycetidae</taxon>
        <taxon>Venturiales</taxon>
        <taxon>Cylindrosympodiaceae</taxon>
        <taxon>Tothia</taxon>
    </lineage>
</organism>
<dbReference type="EMBL" id="MU007013">
    <property type="protein sequence ID" value="KAF2435281.1"/>
    <property type="molecule type" value="Genomic_DNA"/>
</dbReference>
<dbReference type="AlphaFoldDB" id="A0A9P4P268"/>
<evidence type="ECO:0000256" key="1">
    <source>
        <dbReference type="SAM" id="MobiDB-lite"/>
    </source>
</evidence>
<comment type="caution">
    <text evidence="2">The sequence shown here is derived from an EMBL/GenBank/DDBJ whole genome shotgun (WGS) entry which is preliminary data.</text>
</comment>
<evidence type="ECO:0000313" key="3">
    <source>
        <dbReference type="Proteomes" id="UP000800235"/>
    </source>
</evidence>
<protein>
    <submittedName>
        <fullName evidence="2">Uncharacterized protein</fullName>
    </submittedName>
</protein>
<feature type="region of interest" description="Disordered" evidence="1">
    <location>
        <begin position="1"/>
        <end position="31"/>
    </location>
</feature>
<sequence length="248" mass="26833">MSNSTNTSPSADSDMSNLRSPAPTSTKPTSLKRKAVTLESADFIESLCSGIGCLRVDMQHATKKPKCRSQEVNTLAHQVSERVSRTPRKTYMIKHFSPYANRIRVQNKTDALITKGMTEQSDTPNNVLNEAVNSLSSSSPNSGIADANIPVAQVSLPSMSLVSVPGSKSIPQTRFAIPNSSPLSRTSAFGPLCLDTTAGMEVEKKVNEQESDEVRMCGKAVEESGGLVVLLWTNGFHSRRENMCNNIT</sequence>
<reference evidence="2" key="1">
    <citation type="journal article" date="2020" name="Stud. Mycol.">
        <title>101 Dothideomycetes genomes: a test case for predicting lifestyles and emergence of pathogens.</title>
        <authorList>
            <person name="Haridas S."/>
            <person name="Albert R."/>
            <person name="Binder M."/>
            <person name="Bloem J."/>
            <person name="Labutti K."/>
            <person name="Salamov A."/>
            <person name="Andreopoulos B."/>
            <person name="Baker S."/>
            <person name="Barry K."/>
            <person name="Bills G."/>
            <person name="Bluhm B."/>
            <person name="Cannon C."/>
            <person name="Castanera R."/>
            <person name="Culley D."/>
            <person name="Daum C."/>
            <person name="Ezra D."/>
            <person name="Gonzalez J."/>
            <person name="Henrissat B."/>
            <person name="Kuo A."/>
            <person name="Liang C."/>
            <person name="Lipzen A."/>
            <person name="Lutzoni F."/>
            <person name="Magnuson J."/>
            <person name="Mondo S."/>
            <person name="Nolan M."/>
            <person name="Ohm R."/>
            <person name="Pangilinan J."/>
            <person name="Park H.-J."/>
            <person name="Ramirez L."/>
            <person name="Alfaro M."/>
            <person name="Sun H."/>
            <person name="Tritt A."/>
            <person name="Yoshinaga Y."/>
            <person name="Zwiers L.-H."/>
            <person name="Turgeon B."/>
            <person name="Goodwin S."/>
            <person name="Spatafora J."/>
            <person name="Crous P."/>
            <person name="Grigoriev I."/>
        </authorList>
    </citation>
    <scope>NUCLEOTIDE SEQUENCE</scope>
    <source>
        <strain evidence="2">CBS 130266</strain>
    </source>
</reference>
<feature type="compositionally biased region" description="Polar residues" evidence="1">
    <location>
        <begin position="1"/>
        <end position="29"/>
    </location>
</feature>
<dbReference type="Proteomes" id="UP000800235">
    <property type="component" value="Unassembled WGS sequence"/>
</dbReference>
<keyword evidence="3" id="KW-1185">Reference proteome</keyword>
<gene>
    <name evidence="2" type="ORF">EJ08DRAFT_656319</name>
</gene>
<proteinExistence type="predicted"/>
<name>A0A9P4P268_9PEZI</name>
<evidence type="ECO:0000313" key="2">
    <source>
        <dbReference type="EMBL" id="KAF2435281.1"/>
    </source>
</evidence>